<dbReference type="InterPro" id="IPR013783">
    <property type="entry name" value="Ig-like_fold"/>
</dbReference>
<sequence>MSLSLHPREVVQALRPPANWVLGSVTISNNNEQYVAFEIHSKKMDTKFKTRQYFSRPACSSVLARTTLCLRSLARLCQVGVYM</sequence>
<accession>A0A0D2N338</accession>
<keyword evidence="3" id="KW-1185">Reference proteome</keyword>
<evidence type="ECO:0000259" key="1">
    <source>
        <dbReference type="PROSITE" id="PS50202"/>
    </source>
</evidence>
<dbReference type="Gene3D" id="2.60.40.10">
    <property type="entry name" value="Immunoglobulins"/>
    <property type="match status" value="1"/>
</dbReference>
<evidence type="ECO:0000313" key="3">
    <source>
        <dbReference type="Proteomes" id="UP000054270"/>
    </source>
</evidence>
<dbReference type="InterPro" id="IPR000535">
    <property type="entry name" value="MSP_dom"/>
</dbReference>
<reference evidence="3" key="1">
    <citation type="submission" date="2014-04" db="EMBL/GenBank/DDBJ databases">
        <title>Evolutionary Origins and Diversification of the Mycorrhizal Mutualists.</title>
        <authorList>
            <consortium name="DOE Joint Genome Institute"/>
            <consortium name="Mycorrhizal Genomics Consortium"/>
            <person name="Kohler A."/>
            <person name="Kuo A."/>
            <person name="Nagy L.G."/>
            <person name="Floudas D."/>
            <person name="Copeland A."/>
            <person name="Barry K.W."/>
            <person name="Cichocki N."/>
            <person name="Veneault-Fourrey C."/>
            <person name="LaButti K."/>
            <person name="Lindquist E.A."/>
            <person name="Lipzen A."/>
            <person name="Lundell T."/>
            <person name="Morin E."/>
            <person name="Murat C."/>
            <person name="Riley R."/>
            <person name="Ohm R."/>
            <person name="Sun H."/>
            <person name="Tunlid A."/>
            <person name="Henrissat B."/>
            <person name="Grigoriev I.V."/>
            <person name="Hibbett D.S."/>
            <person name="Martin F."/>
        </authorList>
    </citation>
    <scope>NUCLEOTIDE SEQUENCE [LARGE SCALE GENOMIC DNA]</scope>
    <source>
        <strain evidence="3">FD-334 SS-4</strain>
    </source>
</reference>
<organism evidence="2 3">
    <name type="scientific">Hypholoma sublateritium (strain FD-334 SS-4)</name>
    <dbReference type="NCBI Taxonomy" id="945553"/>
    <lineage>
        <taxon>Eukaryota</taxon>
        <taxon>Fungi</taxon>
        <taxon>Dikarya</taxon>
        <taxon>Basidiomycota</taxon>
        <taxon>Agaricomycotina</taxon>
        <taxon>Agaricomycetes</taxon>
        <taxon>Agaricomycetidae</taxon>
        <taxon>Agaricales</taxon>
        <taxon>Agaricineae</taxon>
        <taxon>Strophariaceae</taxon>
        <taxon>Hypholoma</taxon>
    </lineage>
</organism>
<proteinExistence type="predicted"/>
<protein>
    <recommendedName>
        <fullName evidence="1">MSP domain-containing protein</fullName>
    </recommendedName>
</protein>
<gene>
    <name evidence="2" type="ORF">HYPSUDRAFT_532996</name>
</gene>
<feature type="domain" description="MSP" evidence="1">
    <location>
        <begin position="2"/>
        <end position="83"/>
    </location>
</feature>
<dbReference type="Proteomes" id="UP000054270">
    <property type="component" value="Unassembled WGS sequence"/>
</dbReference>
<name>A0A0D2N338_HYPSF</name>
<evidence type="ECO:0000313" key="2">
    <source>
        <dbReference type="EMBL" id="KJA13644.1"/>
    </source>
</evidence>
<dbReference type="AlphaFoldDB" id="A0A0D2N338"/>
<dbReference type="PROSITE" id="PS50202">
    <property type="entry name" value="MSP"/>
    <property type="match status" value="1"/>
</dbReference>
<dbReference type="EMBL" id="KN817725">
    <property type="protein sequence ID" value="KJA13644.1"/>
    <property type="molecule type" value="Genomic_DNA"/>
</dbReference>